<dbReference type="InterPro" id="IPR040294">
    <property type="entry name" value="Nodulin-rel_1/2"/>
</dbReference>
<feature type="region of interest" description="Disordered" evidence="1">
    <location>
        <begin position="1"/>
        <end position="38"/>
    </location>
</feature>
<reference evidence="2 3" key="1">
    <citation type="journal article" date="2023" name="bioRxiv">
        <title>Genome report: Whole genome sequence and annotation of Penstemon davidsonii.</title>
        <authorList>
            <person name="Ostevik K.L."/>
            <person name="Alabady M."/>
            <person name="Zhang M."/>
            <person name="Rausher M.D."/>
        </authorList>
    </citation>
    <scope>NUCLEOTIDE SEQUENCE [LARGE SCALE GENOMIC DNA]</scope>
    <source>
        <strain evidence="2">DNT005</strain>
        <tissue evidence="2">Whole leaf</tissue>
    </source>
</reference>
<protein>
    <submittedName>
        <fullName evidence="2">Uncharacterized protein</fullName>
    </submittedName>
</protein>
<feature type="compositionally biased region" description="Basic and acidic residues" evidence="1">
    <location>
        <begin position="9"/>
        <end position="32"/>
    </location>
</feature>
<dbReference type="PANTHER" id="PTHR35098">
    <property type="entry name" value="EXPRESSED PROTEIN"/>
    <property type="match status" value="1"/>
</dbReference>
<evidence type="ECO:0000256" key="1">
    <source>
        <dbReference type="SAM" id="MobiDB-lite"/>
    </source>
</evidence>
<dbReference type="PANTHER" id="PTHR35098:SF1">
    <property type="entry name" value="NODULIN-RELATED PROTEIN 2"/>
    <property type="match status" value="1"/>
</dbReference>
<name>A0ABR0CTZ6_9LAMI</name>
<evidence type="ECO:0000313" key="2">
    <source>
        <dbReference type="EMBL" id="KAK4479798.1"/>
    </source>
</evidence>
<evidence type="ECO:0000313" key="3">
    <source>
        <dbReference type="Proteomes" id="UP001291926"/>
    </source>
</evidence>
<feature type="region of interest" description="Disordered" evidence="1">
    <location>
        <begin position="101"/>
        <end position="148"/>
    </location>
</feature>
<sequence length="148" mass="15910">MDFLSNLTKSDESKPKSDESKPTPDNPDHKPPNSDMISNAKLVASAAQSHFNNEPDKYDKEKVACASADIIDYAEKYGKLDETKGVGKYVEQAEDYLRDYGNKPAAPVAGGGEHKPTTAPPETTEATEKKSGGEGEGLMKMAGGLFNK</sequence>
<organism evidence="2 3">
    <name type="scientific">Penstemon davidsonii</name>
    <dbReference type="NCBI Taxonomy" id="160366"/>
    <lineage>
        <taxon>Eukaryota</taxon>
        <taxon>Viridiplantae</taxon>
        <taxon>Streptophyta</taxon>
        <taxon>Embryophyta</taxon>
        <taxon>Tracheophyta</taxon>
        <taxon>Spermatophyta</taxon>
        <taxon>Magnoliopsida</taxon>
        <taxon>eudicotyledons</taxon>
        <taxon>Gunneridae</taxon>
        <taxon>Pentapetalae</taxon>
        <taxon>asterids</taxon>
        <taxon>lamiids</taxon>
        <taxon>Lamiales</taxon>
        <taxon>Plantaginaceae</taxon>
        <taxon>Cheloneae</taxon>
        <taxon>Penstemon</taxon>
    </lineage>
</organism>
<comment type="caution">
    <text evidence="2">The sequence shown here is derived from an EMBL/GenBank/DDBJ whole genome shotgun (WGS) entry which is preliminary data.</text>
</comment>
<proteinExistence type="predicted"/>
<keyword evidence="3" id="KW-1185">Reference proteome</keyword>
<gene>
    <name evidence="2" type="ORF">RD792_015334</name>
</gene>
<accession>A0ABR0CTZ6</accession>
<dbReference type="EMBL" id="JAYDYQ010002687">
    <property type="protein sequence ID" value="KAK4479798.1"/>
    <property type="molecule type" value="Genomic_DNA"/>
</dbReference>
<dbReference type="Proteomes" id="UP001291926">
    <property type="component" value="Unassembled WGS sequence"/>
</dbReference>